<evidence type="ECO:0000256" key="1">
    <source>
        <dbReference type="SAM" id="Phobius"/>
    </source>
</evidence>
<evidence type="ECO:0000313" key="5">
    <source>
        <dbReference type="Proteomes" id="UP000535276"/>
    </source>
</evidence>
<protein>
    <submittedName>
        <fullName evidence="2">Hydrogenase/urease accessory protein HupE</fullName>
    </submittedName>
</protein>
<proteinExistence type="predicted"/>
<dbReference type="Proteomes" id="UP000517187">
    <property type="component" value="Unassembled WGS sequence"/>
</dbReference>
<dbReference type="Proteomes" id="UP000535276">
    <property type="component" value="Unassembled WGS sequence"/>
</dbReference>
<evidence type="ECO:0000313" key="3">
    <source>
        <dbReference type="EMBL" id="NYJ10964.1"/>
    </source>
</evidence>
<evidence type="ECO:0000313" key="2">
    <source>
        <dbReference type="EMBL" id="MBB6219499.1"/>
    </source>
</evidence>
<dbReference type="Pfam" id="PF04955">
    <property type="entry name" value="HupE_UreJ"/>
    <property type="match status" value="1"/>
</dbReference>
<dbReference type="InterPro" id="IPR007038">
    <property type="entry name" value="HupE_UreJ"/>
</dbReference>
<name>A0A7W9ZQA4_RHILE</name>
<keyword evidence="1" id="KW-0472">Membrane</keyword>
<dbReference type="RefSeq" id="WP_179611313.1">
    <property type="nucleotide sequence ID" value="NZ_JACBZV010000002.1"/>
</dbReference>
<dbReference type="EMBL" id="JACBZV010000002">
    <property type="protein sequence ID" value="NYJ10964.1"/>
    <property type="molecule type" value="Genomic_DNA"/>
</dbReference>
<evidence type="ECO:0000313" key="4">
    <source>
        <dbReference type="Proteomes" id="UP000517187"/>
    </source>
</evidence>
<keyword evidence="1" id="KW-0812">Transmembrane</keyword>
<reference evidence="2 4" key="1">
    <citation type="submission" date="2020-08" db="EMBL/GenBank/DDBJ databases">
        <title>Genomic Encyclopedia of Type Strains, Phase IV (KMG-V): Genome sequencing to study the core and pangenomes of soil and plant-associated prokaryotes.</title>
        <authorList>
            <person name="Whitman W."/>
        </authorList>
    </citation>
    <scope>NUCLEOTIDE SEQUENCE [LARGE SCALE GENOMIC DNA]</scope>
    <source>
        <strain evidence="2 4">SEMIA 4011</strain>
        <strain evidence="3 5">SEMIA 4052</strain>
    </source>
</reference>
<keyword evidence="1" id="KW-1133">Transmembrane helix</keyword>
<feature type="transmembrane region" description="Helical" evidence="1">
    <location>
        <begin position="179"/>
        <end position="203"/>
    </location>
</feature>
<dbReference type="AlphaFoldDB" id="A0A7W9ZQA4"/>
<feature type="transmembrane region" description="Helical" evidence="1">
    <location>
        <begin position="44"/>
        <end position="64"/>
    </location>
</feature>
<accession>A0A7W9ZQA4</accession>
<gene>
    <name evidence="2" type="ORF">GGE66_000443</name>
    <name evidence="3" type="ORF">GGI64_002011</name>
</gene>
<feature type="transmembrane region" description="Helical" evidence="1">
    <location>
        <begin position="118"/>
        <end position="138"/>
    </location>
</feature>
<organism evidence="2 4">
    <name type="scientific">Rhizobium leguminosarum</name>
    <dbReference type="NCBI Taxonomy" id="384"/>
    <lineage>
        <taxon>Bacteria</taxon>
        <taxon>Pseudomonadati</taxon>
        <taxon>Pseudomonadota</taxon>
        <taxon>Alphaproteobacteria</taxon>
        <taxon>Hyphomicrobiales</taxon>
        <taxon>Rhizobiaceae</taxon>
        <taxon>Rhizobium/Agrobacterium group</taxon>
        <taxon>Rhizobium</taxon>
    </lineage>
</organism>
<feature type="transmembrane region" description="Helical" evidence="1">
    <location>
        <begin position="150"/>
        <end position="173"/>
    </location>
</feature>
<comment type="caution">
    <text evidence="2">The sequence shown here is derived from an EMBL/GenBank/DDBJ whole genome shotgun (WGS) entry which is preliminary data.</text>
</comment>
<sequence length="204" mass="20929">MTKAAAPTKRRVNVVLVSAGALAIPADANAHLVNTGLGPIYDGIAHIAMSPEAILPIIALGIFAGLRGLVHARASVLILPAAWVAFGLIGMLFGPLAINPAYESLPLLMLGGLAAADIRMPASCTALLAVLLGAFEGYNFGAAYSATRDGLPAIIGSVGLVFVLIAVVSAAVLRTKWGWTHIAMRVIGSWTAASGMLLLGWGLR</sequence>
<feature type="transmembrane region" description="Helical" evidence="1">
    <location>
        <begin position="76"/>
        <end position="98"/>
    </location>
</feature>
<dbReference type="EMBL" id="JACIIJ010000001">
    <property type="protein sequence ID" value="MBB6219499.1"/>
    <property type="molecule type" value="Genomic_DNA"/>
</dbReference>